<evidence type="ECO:0000313" key="20">
    <source>
        <dbReference type="Proteomes" id="UP000828390"/>
    </source>
</evidence>
<dbReference type="GO" id="GO:0005829">
    <property type="term" value="C:cytosol"/>
    <property type="evidence" value="ECO:0007669"/>
    <property type="project" value="UniProtKB-SubCell"/>
</dbReference>
<evidence type="ECO:0000259" key="18">
    <source>
        <dbReference type="PROSITE" id="PS50089"/>
    </source>
</evidence>
<dbReference type="InterPro" id="IPR016024">
    <property type="entry name" value="ARM-type_fold"/>
</dbReference>
<keyword evidence="12 16" id="KW-0833">Ubl conjugation pathway</keyword>
<keyword evidence="11 15" id="KW-0863">Zinc-finger</keyword>
<dbReference type="Gene3D" id="1.25.10.10">
    <property type="entry name" value="Leucine-rich Repeat Variant"/>
    <property type="match status" value="1"/>
</dbReference>
<evidence type="ECO:0000256" key="11">
    <source>
        <dbReference type="ARBA" id="ARBA00022771"/>
    </source>
</evidence>
<keyword evidence="8 16" id="KW-0808">Transferase</keyword>
<evidence type="ECO:0000256" key="17">
    <source>
        <dbReference type="SAM" id="MobiDB-lite"/>
    </source>
</evidence>
<evidence type="ECO:0000256" key="16">
    <source>
        <dbReference type="RuleBase" id="RU367090"/>
    </source>
</evidence>
<dbReference type="InterPro" id="IPR054477">
    <property type="entry name" value="LTN1_E3_ligase_6th"/>
</dbReference>
<dbReference type="GO" id="GO:0061630">
    <property type="term" value="F:ubiquitin protein ligase activity"/>
    <property type="evidence" value="ECO:0007669"/>
    <property type="project" value="UniProtKB-UniRule"/>
</dbReference>
<sequence>MPKKQAQRTKGNLKPSSSSQAAELLSSAGTAPTGFIGFGQGPKYVPVSSSLDDMDISLDSDFRLVLRKLTKRDTTTKIRALQELGQLCTEKSEEDLKAVLPFWPRMFNKLALDIDYRVREATQQAMSTLVSRVRRNLAPYLRNLMGAWLLSQCDTYPTVASAACASFQDAFPPAKQAEVYVFCKDSVMEYLTENLVTQTSQTLSDAKTTEPEDMENKYNRVLTASLLAIRKLVSNLPTNQIQSLKLAVTALLENPKFWKHGKSKVSSVKGAMYSFLACLCQSLPELSTLYVGKITPLVLHNLEEPDSGVYPAVWEAALSLVNYVKDCWQHVSIQKAFWPQLRKVLESGCHGNPQVIGPNILPLLSRIPMDLFADCARFYEEFFTCFRAGLCAGSIQKSPSECGSLVRAYVECAQFVVMKNTESTIATSVLLDQVLPVLEASVLETGSVLYKTPLYSMLGTFLMTVECSNSTQLQQTTNKFWNDLQASVDQKLSVIEELPKGDNFDEKLAYFVKCLYFPQADVKQKTGKVKFETPEDSDIYKATRKIDLLTVKSKNELSNNCKKFVHHLTIRSFDLAHKHLSQKHLKLFAQLLELDPAEDMVAKVISSCHGDDVAKETTSHYFVFHICIPWLQKVQAGGQMLEDFTHIVRVVCIFLSVLDTDTITQLLERLYESCLDTHCQYVLLRELFARSGSVQSVADWLHSNAFGDRLVLNAAFVCEKPVNTEWQVDTSNVLNILALVLATRTPTDELLIPKSNVERLLHVLEKPIRNLAGQPDLASRAELAVSFVSQAMLCFFTKYTECLSTSSAQDLLCYLFDVSLTNQCNVSGDCLQMARDTWVVGVGVLVRQTGGLLNTEGVLMRLADCVRKQVQGLASLHELDCAFLSVQHLLDTVKTSLPDGAENPVYQEYFYSLVGVHMKVPYDVLQYLQVRGVYPAISGKKHSANVVRTLYSALFTSKLLSHVVDSSLTNENQEQGDSDELQSKSCFHWLENHLVCLIDCIQALETVKLYLEQYRMDSLMEPSSDLHSVVAILVSNVPLQTRTELWSLAYTRSMDNSQYVFSLKPLLHLLGSQAGGQIELPLSVILDRCETLTSDVVYMLHMTLTCLTAADLLTFTEILVARVLSLDANACIEGYGVVGLLSVISHLVTMVTDSQQLFTGVLDQILSWKEEEDVLFIYSRPLDGESENLVQFNQEVCRLMCNLVSSVPSSLTDRHWDFIMCSLVSWMQSLEESDIHLAMASTMQCFTSCVLDLVWQVSVCLDLKVGREPEQFPANLQTEWTEFFSESVYEILLLMFVKLCKSIKDTTLCGADRIVLRSLCIATSSCPERLVTNHKLPPLLVAGDLSPLPDTLQTLLNQLCPLLLVPETCVQTSVFCVLNRVIARLPEFDKDDRLKAQSAGATGGQQEESSHRSPPSGIVSLLEESSSVLDVLLCDTPIDLSQPIETGTPEYYYAFTYLLSWKLLLKFFKSAPSELRQEYAGFLQEHGYMSRLMFHIFRLMPNNPQKMFQQPYCMEIRGPESSVLVRQLSCDVYQQLLQTMPAMARTWWKEQDRKTAAYVDTFTSKHVSPLLCTEEIQSVQKTDVLLENMTIKARQSTREVIAVYGFEEVSVEIIISLPPNYPLGPISVSSEKRVGVSGPQWEKWLLQLNIFLQHQNGNIMDGLRLWKNNIDKKFEGVDECMICFYVLHGTNFQLPRITCRTCKKKFHSACLYKWFNTSHNCTCPLCRNVF</sequence>
<dbReference type="InterPro" id="IPR039804">
    <property type="entry name" value="RING-CH-C4HC3_LTN1"/>
</dbReference>
<evidence type="ECO:0000256" key="5">
    <source>
        <dbReference type="ARBA" id="ARBA00012483"/>
    </source>
</evidence>
<organism evidence="19 20">
    <name type="scientific">Dreissena polymorpha</name>
    <name type="common">Zebra mussel</name>
    <name type="synonym">Mytilus polymorpha</name>
    <dbReference type="NCBI Taxonomy" id="45954"/>
    <lineage>
        <taxon>Eukaryota</taxon>
        <taxon>Metazoa</taxon>
        <taxon>Spiralia</taxon>
        <taxon>Lophotrochozoa</taxon>
        <taxon>Mollusca</taxon>
        <taxon>Bivalvia</taxon>
        <taxon>Autobranchia</taxon>
        <taxon>Heteroconchia</taxon>
        <taxon>Euheterodonta</taxon>
        <taxon>Imparidentia</taxon>
        <taxon>Neoheterodontei</taxon>
        <taxon>Myida</taxon>
        <taxon>Dreissenoidea</taxon>
        <taxon>Dreissenidae</taxon>
        <taxon>Dreissena</taxon>
    </lineage>
</organism>
<dbReference type="Pfam" id="PF23009">
    <property type="entry name" value="UBC_like"/>
    <property type="match status" value="1"/>
</dbReference>
<dbReference type="InterPro" id="IPR056241">
    <property type="entry name" value="LTN1_HEAT_5th"/>
</dbReference>
<dbReference type="GO" id="GO:1990112">
    <property type="term" value="C:RQC complex"/>
    <property type="evidence" value="ECO:0007669"/>
    <property type="project" value="UniProtKB-UniRule"/>
</dbReference>
<keyword evidence="10" id="KW-0677">Repeat</keyword>
<dbReference type="InterPro" id="IPR054476">
    <property type="entry name" value="Ltn1_N"/>
</dbReference>
<dbReference type="InterPro" id="IPR011989">
    <property type="entry name" value="ARM-like"/>
</dbReference>
<dbReference type="PANTHER" id="PTHR12389">
    <property type="entry name" value="ZINC FINGER PROTEIN 294"/>
    <property type="match status" value="1"/>
</dbReference>
<keyword evidence="9 16" id="KW-0479">Metal-binding</keyword>
<dbReference type="Gene3D" id="3.30.40.10">
    <property type="entry name" value="Zinc/RING finger domain, C3HC4 (zinc finger)"/>
    <property type="match status" value="1"/>
</dbReference>
<dbReference type="PANTHER" id="PTHR12389:SF0">
    <property type="entry name" value="E3 UBIQUITIN-PROTEIN LIGASE LISTERIN"/>
    <property type="match status" value="1"/>
</dbReference>
<evidence type="ECO:0000256" key="14">
    <source>
        <dbReference type="ARBA" id="ARBA00032366"/>
    </source>
</evidence>
<dbReference type="GO" id="GO:0008270">
    <property type="term" value="F:zinc ion binding"/>
    <property type="evidence" value="ECO:0007669"/>
    <property type="project" value="UniProtKB-KW"/>
</dbReference>
<evidence type="ECO:0000313" key="19">
    <source>
        <dbReference type="EMBL" id="KAH3724799.1"/>
    </source>
</evidence>
<comment type="catalytic activity">
    <reaction evidence="1 16">
        <text>S-ubiquitinyl-[E2 ubiquitin-conjugating enzyme]-L-cysteine + [acceptor protein]-L-lysine = [E2 ubiquitin-conjugating enzyme]-L-cysteine + N(6)-ubiquitinyl-[acceptor protein]-L-lysine.</text>
        <dbReference type="EC" id="2.3.2.27"/>
    </reaction>
</comment>
<dbReference type="GO" id="GO:0043023">
    <property type="term" value="F:ribosomal large subunit binding"/>
    <property type="evidence" value="ECO:0007669"/>
    <property type="project" value="TreeGrafter"/>
</dbReference>
<proteinExistence type="inferred from homology"/>
<evidence type="ECO:0000256" key="6">
    <source>
        <dbReference type="ARBA" id="ARBA00017157"/>
    </source>
</evidence>
<feature type="domain" description="RING-type" evidence="18">
    <location>
        <begin position="1680"/>
        <end position="1727"/>
    </location>
</feature>
<dbReference type="CDD" id="cd16491">
    <property type="entry name" value="RING-CH-C4HC3_LTN1"/>
    <property type="match status" value="1"/>
</dbReference>
<evidence type="ECO:0000256" key="9">
    <source>
        <dbReference type="ARBA" id="ARBA00022723"/>
    </source>
</evidence>
<evidence type="ECO:0000256" key="15">
    <source>
        <dbReference type="PROSITE-ProRule" id="PRU00175"/>
    </source>
</evidence>
<evidence type="ECO:0000256" key="3">
    <source>
        <dbReference type="ARBA" id="ARBA00004906"/>
    </source>
</evidence>
<evidence type="ECO:0000256" key="7">
    <source>
        <dbReference type="ARBA" id="ARBA00022490"/>
    </source>
</evidence>
<feature type="region of interest" description="Disordered" evidence="17">
    <location>
        <begin position="1396"/>
        <end position="1417"/>
    </location>
</feature>
<dbReference type="FunFam" id="3.30.40.10:FF:000038">
    <property type="entry name" value="E3 ubiquitin-protein ligase listerin"/>
    <property type="match status" value="1"/>
</dbReference>
<dbReference type="Proteomes" id="UP000828390">
    <property type="component" value="Unassembled WGS sequence"/>
</dbReference>
<comment type="pathway">
    <text evidence="3 16">Protein modification; protein ubiquitination.</text>
</comment>
<evidence type="ECO:0000256" key="10">
    <source>
        <dbReference type="ARBA" id="ARBA00022737"/>
    </source>
</evidence>
<dbReference type="InterPro" id="IPR039795">
    <property type="entry name" value="LTN1/Rkr1"/>
</dbReference>
<gene>
    <name evidence="19" type="ORF">DPMN_050626</name>
</gene>
<comment type="similarity">
    <text evidence="4 16">Belongs to the LTN1 family.</text>
</comment>
<keyword evidence="7" id="KW-0963">Cytoplasm</keyword>
<comment type="function">
    <text evidence="16">E3 ubiquitin-protein ligase. Component of the ribosome quality control complex (RQC), a ribosome-associated complex that mediates ubiquitination and extraction of incompletely synthesized nascent chains for proteasomal degradation.</text>
</comment>
<dbReference type="GO" id="GO:0072344">
    <property type="term" value="P:rescue of stalled ribosome"/>
    <property type="evidence" value="ECO:0007669"/>
    <property type="project" value="UniProtKB-UniRule"/>
</dbReference>
<dbReference type="SUPFAM" id="SSF57850">
    <property type="entry name" value="RING/U-box"/>
    <property type="match status" value="1"/>
</dbReference>
<comment type="subcellular location">
    <subcellularLocation>
        <location evidence="2">Cytoplasm</location>
        <location evidence="2">Cytosol</location>
    </subcellularLocation>
</comment>
<comment type="subunit">
    <text evidence="16">Component of the ribosome quality control complex (RQC).</text>
</comment>
<comment type="caution">
    <text evidence="19">The sequence shown here is derived from an EMBL/GenBank/DDBJ whole genome shotgun (WGS) entry which is preliminary data.</text>
</comment>
<evidence type="ECO:0000256" key="4">
    <source>
        <dbReference type="ARBA" id="ARBA00007997"/>
    </source>
</evidence>
<evidence type="ECO:0000256" key="12">
    <source>
        <dbReference type="ARBA" id="ARBA00022786"/>
    </source>
</evidence>
<dbReference type="InterPro" id="IPR054478">
    <property type="entry name" value="LTN1_UBC"/>
</dbReference>
<accession>A0A9D4CHK8</accession>
<evidence type="ECO:0000256" key="1">
    <source>
        <dbReference type="ARBA" id="ARBA00000900"/>
    </source>
</evidence>
<keyword evidence="20" id="KW-1185">Reference proteome</keyword>
<evidence type="ECO:0000256" key="2">
    <source>
        <dbReference type="ARBA" id="ARBA00004514"/>
    </source>
</evidence>
<dbReference type="EMBL" id="JAIWYP010000012">
    <property type="protein sequence ID" value="KAH3724799.1"/>
    <property type="molecule type" value="Genomic_DNA"/>
</dbReference>
<keyword evidence="13 16" id="KW-0862">Zinc</keyword>
<reference evidence="19" key="1">
    <citation type="journal article" date="2019" name="bioRxiv">
        <title>The Genome of the Zebra Mussel, Dreissena polymorpha: A Resource for Invasive Species Research.</title>
        <authorList>
            <person name="McCartney M.A."/>
            <person name="Auch B."/>
            <person name="Kono T."/>
            <person name="Mallez S."/>
            <person name="Zhang Y."/>
            <person name="Obille A."/>
            <person name="Becker A."/>
            <person name="Abrahante J.E."/>
            <person name="Garbe J."/>
            <person name="Badalamenti J.P."/>
            <person name="Herman A."/>
            <person name="Mangelson H."/>
            <person name="Liachko I."/>
            <person name="Sullivan S."/>
            <person name="Sone E.D."/>
            <person name="Koren S."/>
            <person name="Silverstein K.A.T."/>
            <person name="Beckman K.B."/>
            <person name="Gohl D.M."/>
        </authorList>
    </citation>
    <scope>NUCLEOTIDE SEQUENCE</scope>
    <source>
        <strain evidence="19">Duluth1</strain>
        <tissue evidence="19">Whole animal</tissue>
    </source>
</reference>
<feature type="region of interest" description="Disordered" evidence="17">
    <location>
        <begin position="1"/>
        <end position="24"/>
    </location>
</feature>
<dbReference type="Pfam" id="PF22999">
    <property type="entry name" value="LTN1_E3_ligase_6th"/>
    <property type="match status" value="1"/>
</dbReference>
<dbReference type="GO" id="GO:1990116">
    <property type="term" value="P:ribosome-associated ubiquitin-dependent protein catabolic process"/>
    <property type="evidence" value="ECO:0007669"/>
    <property type="project" value="UniProtKB-UniRule"/>
</dbReference>
<dbReference type="Pfam" id="PF22958">
    <property type="entry name" value="Ltn1_1st"/>
    <property type="match status" value="1"/>
</dbReference>
<reference evidence="19" key="2">
    <citation type="submission" date="2020-11" db="EMBL/GenBank/DDBJ databases">
        <authorList>
            <person name="McCartney M.A."/>
            <person name="Auch B."/>
            <person name="Kono T."/>
            <person name="Mallez S."/>
            <person name="Becker A."/>
            <person name="Gohl D.M."/>
            <person name="Silverstein K.A.T."/>
            <person name="Koren S."/>
            <person name="Bechman K.B."/>
            <person name="Herman A."/>
            <person name="Abrahante J.E."/>
            <person name="Garbe J."/>
        </authorList>
    </citation>
    <scope>NUCLEOTIDE SEQUENCE</scope>
    <source>
        <strain evidence="19">Duluth1</strain>
        <tissue evidence="19">Whole animal</tissue>
    </source>
</reference>
<name>A0A9D4CHK8_DREPO</name>
<dbReference type="InterPro" id="IPR001841">
    <property type="entry name" value="Znf_RING"/>
</dbReference>
<evidence type="ECO:0000256" key="8">
    <source>
        <dbReference type="ARBA" id="ARBA00022679"/>
    </source>
</evidence>
<dbReference type="SUPFAM" id="SSF48371">
    <property type="entry name" value="ARM repeat"/>
    <property type="match status" value="1"/>
</dbReference>
<dbReference type="OrthoDB" id="6108at2759"/>
<evidence type="ECO:0000256" key="13">
    <source>
        <dbReference type="ARBA" id="ARBA00022833"/>
    </source>
</evidence>
<dbReference type="EC" id="2.3.2.27" evidence="5 16"/>
<dbReference type="Pfam" id="PF24618">
    <property type="entry name" value="LTN1_E3_ligase_5th"/>
    <property type="match status" value="1"/>
</dbReference>
<dbReference type="PROSITE" id="PS50089">
    <property type="entry name" value="ZF_RING_2"/>
    <property type="match status" value="1"/>
</dbReference>
<dbReference type="InterPro" id="IPR013083">
    <property type="entry name" value="Znf_RING/FYVE/PHD"/>
</dbReference>
<protein>
    <recommendedName>
        <fullName evidence="6 16">E3 ubiquitin-protein ligase listerin</fullName>
        <ecNumber evidence="5 16">2.3.2.27</ecNumber>
    </recommendedName>
    <alternativeName>
        <fullName evidence="14 16">RING-type E3 ubiquitin transferase listerin</fullName>
    </alternativeName>
</protein>